<feature type="repeat" description="ANK" evidence="3">
    <location>
        <begin position="524"/>
        <end position="563"/>
    </location>
</feature>
<dbReference type="SUPFAM" id="SSF48403">
    <property type="entry name" value="Ankyrin repeat"/>
    <property type="match status" value="1"/>
</dbReference>
<dbReference type="Proteomes" id="UP000642070">
    <property type="component" value="Unassembled WGS sequence"/>
</dbReference>
<reference evidence="4" key="2">
    <citation type="submission" date="2020-09" db="EMBL/GenBank/DDBJ databases">
        <authorList>
            <person name="Sun Q."/>
            <person name="Ohkuma M."/>
        </authorList>
    </citation>
    <scope>NUCLEOTIDE SEQUENCE</scope>
    <source>
        <strain evidence="4">JCM 19831</strain>
    </source>
</reference>
<evidence type="ECO:0000256" key="1">
    <source>
        <dbReference type="ARBA" id="ARBA00022737"/>
    </source>
</evidence>
<dbReference type="SMART" id="SM00248">
    <property type="entry name" value="ANK"/>
    <property type="match status" value="2"/>
</dbReference>
<evidence type="ECO:0000313" key="4">
    <source>
        <dbReference type="EMBL" id="GGM06602.1"/>
    </source>
</evidence>
<dbReference type="InterPro" id="IPR002110">
    <property type="entry name" value="Ankyrin_rpt"/>
</dbReference>
<evidence type="ECO:0008006" key="6">
    <source>
        <dbReference type="Google" id="ProtNLM"/>
    </source>
</evidence>
<dbReference type="EMBL" id="BMPI01000002">
    <property type="protein sequence ID" value="GGM06602.1"/>
    <property type="molecule type" value="Genomic_DNA"/>
</dbReference>
<comment type="caution">
    <text evidence="4">The sequence shown here is derived from an EMBL/GenBank/DDBJ whole genome shotgun (WGS) entry which is preliminary data.</text>
</comment>
<feature type="repeat" description="ANK" evidence="3">
    <location>
        <begin position="564"/>
        <end position="596"/>
    </location>
</feature>
<reference evidence="4" key="1">
    <citation type="journal article" date="2014" name="Int. J. Syst. Evol. Microbiol.">
        <title>Complete genome sequence of Corynebacterium casei LMG S-19264T (=DSM 44701T), isolated from a smear-ripened cheese.</title>
        <authorList>
            <consortium name="US DOE Joint Genome Institute (JGI-PGF)"/>
            <person name="Walter F."/>
            <person name="Albersmeier A."/>
            <person name="Kalinowski J."/>
            <person name="Ruckert C."/>
        </authorList>
    </citation>
    <scope>NUCLEOTIDE SEQUENCE</scope>
    <source>
        <strain evidence="4">JCM 19831</strain>
    </source>
</reference>
<evidence type="ECO:0000313" key="5">
    <source>
        <dbReference type="Proteomes" id="UP000642070"/>
    </source>
</evidence>
<dbReference type="InterPro" id="IPR036770">
    <property type="entry name" value="Ankyrin_rpt-contain_sf"/>
</dbReference>
<keyword evidence="1" id="KW-0677">Repeat</keyword>
<evidence type="ECO:0000256" key="3">
    <source>
        <dbReference type="PROSITE-ProRule" id="PRU00023"/>
    </source>
</evidence>
<dbReference type="PROSITE" id="PS50297">
    <property type="entry name" value="ANK_REP_REGION"/>
    <property type="match status" value="1"/>
</dbReference>
<keyword evidence="5" id="KW-1185">Reference proteome</keyword>
<dbReference type="AlphaFoldDB" id="A0A917WHC9"/>
<gene>
    <name evidence="4" type="ORF">GCM10007977_004630</name>
</gene>
<name>A0A917WHC9_9ACTN</name>
<sequence length="623" mass="68527">MLRPLHPSAVPGWMVERATARRLAGDWRGACEVAGVDVEVDLAAIRRVHGDEVARRVEDDLTHLAPDLLRWHLPRRPDGRLRSDSWHPVALFPDGHALVVHPPAWFDRPQRITVRFERPGGTLRRATLDDSLLLLRERWDSRCTAQLRARCGGPSRLPFFTTGGERLDDDAVAGDGPEGRVEFIVQIDDEGRPADAWSAAGFDLEVLLFDPRWGDDRVDPAAFDPAAFDPAAFDPAAFDPAAFALSSFGPSSFGSAAVVRAGRRAAAVDRALGWLRPAHWWLAEAAGRVRWHLADARANAPWNDDPALVTPWRTDLAEDSGLFRVDLRGRCLVLDRLDGPRPRARLVATARYRQADAEREAAEVDAFGTVLDRIPRLPHALARRPAELDALRAGSWSPDDLHPLVHAALFPDRPAPGPRPAPPLPGTVRVHCDEATHEVRFRGGTIAVPHGPAEIERERVLETLGGRVAGCMAARDGWRDPAVRMHRRMRALRAELLARVWHGDGPAVLAAVEQGVDPHVRDERGRTLLHLLPWLSDEEGRRSSPALVRRLLDAGLDIDARDRAGETPLHVAVALGAPGLVRGLLDAGADPSAMSGGPNPRAAAWTYRPDLDFLRAIRYRPGR</sequence>
<evidence type="ECO:0000256" key="2">
    <source>
        <dbReference type="ARBA" id="ARBA00023043"/>
    </source>
</evidence>
<organism evidence="4 5">
    <name type="scientific">Dactylosporangium sucinum</name>
    <dbReference type="NCBI Taxonomy" id="1424081"/>
    <lineage>
        <taxon>Bacteria</taxon>
        <taxon>Bacillati</taxon>
        <taxon>Actinomycetota</taxon>
        <taxon>Actinomycetes</taxon>
        <taxon>Micromonosporales</taxon>
        <taxon>Micromonosporaceae</taxon>
        <taxon>Dactylosporangium</taxon>
    </lineage>
</organism>
<accession>A0A917WHC9</accession>
<dbReference type="Pfam" id="PF12796">
    <property type="entry name" value="Ank_2"/>
    <property type="match status" value="1"/>
</dbReference>
<keyword evidence="2 3" id="KW-0040">ANK repeat</keyword>
<protein>
    <recommendedName>
        <fullName evidence="6">Ankyrin repeat protein</fullName>
    </recommendedName>
</protein>
<dbReference type="RefSeq" id="WP_190247971.1">
    <property type="nucleotide sequence ID" value="NZ_BMPI01000002.1"/>
</dbReference>
<proteinExistence type="predicted"/>
<dbReference type="Gene3D" id="1.25.40.20">
    <property type="entry name" value="Ankyrin repeat-containing domain"/>
    <property type="match status" value="1"/>
</dbReference>
<dbReference type="PANTHER" id="PTHR24171">
    <property type="entry name" value="ANKYRIN REPEAT DOMAIN-CONTAINING PROTEIN 39-RELATED"/>
    <property type="match status" value="1"/>
</dbReference>
<dbReference type="PROSITE" id="PS50088">
    <property type="entry name" value="ANK_REPEAT"/>
    <property type="match status" value="2"/>
</dbReference>